<dbReference type="Gene3D" id="3.30.420.10">
    <property type="entry name" value="Ribonuclease H-like superfamily/Ribonuclease H"/>
    <property type="match status" value="1"/>
</dbReference>
<comment type="subunit">
    <text evidence="12 13">Monomer. Binds crRNA and tracrRNA.</text>
</comment>
<name>A0A0R1MEL8_9LACO</name>
<dbReference type="Proteomes" id="UP000051448">
    <property type="component" value="Unassembled WGS sequence"/>
</dbReference>
<evidence type="ECO:0000256" key="1">
    <source>
        <dbReference type="ARBA" id="ARBA00001946"/>
    </source>
</evidence>
<dbReference type="PATRIC" id="fig|1423759.3.peg.577"/>
<dbReference type="GO" id="GO:0046872">
    <property type="term" value="F:metal ion binding"/>
    <property type="evidence" value="ECO:0007669"/>
    <property type="project" value="UniProtKB-UniRule"/>
</dbReference>
<dbReference type="GO" id="GO:0003723">
    <property type="term" value="F:RNA binding"/>
    <property type="evidence" value="ECO:0007669"/>
    <property type="project" value="UniProtKB-UniRule"/>
</dbReference>
<dbReference type="PROSITE" id="PS51749">
    <property type="entry name" value="HNH_CAS9"/>
    <property type="match status" value="1"/>
</dbReference>
<dbReference type="Pfam" id="PF16593">
    <property type="entry name" value="Cas9-BH"/>
    <property type="match status" value="1"/>
</dbReference>
<evidence type="ECO:0000256" key="12">
    <source>
        <dbReference type="ARBA" id="ARBA00046380"/>
    </source>
</evidence>
<dbReference type="OrthoDB" id="9757607at2"/>
<evidence type="ECO:0000256" key="10">
    <source>
        <dbReference type="ARBA" id="ARBA00023125"/>
    </source>
</evidence>
<evidence type="ECO:0000256" key="2">
    <source>
        <dbReference type="ARBA" id="ARBA00005244"/>
    </source>
</evidence>
<protein>
    <recommendedName>
        <fullName evidence="13">CRISPR-associated endonuclease Cas9</fullName>
        <ecNumber evidence="13">3.1.-.-</ecNumber>
    </recommendedName>
</protein>
<comment type="similarity">
    <text evidence="13">Belongs to the CRISPR-associated Cas9 family.</text>
</comment>
<comment type="function">
    <text evidence="13">CRISPR (clustered regularly interspaced short palindromic repeat) is an adaptive immune system that provides protection against mobile genetic elements (viruses, transposable elements and conjugative plasmids). CRISPR clusters contain spacers, sequences complementary to antecedent mobile elements, and target invading nucleic acids. CRISPR clusters are transcribed and processed into CRISPR RNA (crRNA). In type II CRISPR systems correct processing of pre-crRNA requires a trans-encoded small RNA (tracrRNA), endogenous ribonuclease 3 (rnc) and this protein. The tracrRNA serves as a guide for ribonuclease 3-aided processing of pre-crRNA. Subsequently Cas9/crRNA/tracrRNA endonucleolytically cleaves linear or circular dsDNA target complementary to the spacer; Cas9 is inactive in the absence of the 2 guide RNAs (gRNA). Cas9 recognizes the protospacer adjacent motif (PAM) in the CRISPR repeat sequences to help distinguish self versus nonself, as targets within the bacterial CRISPR locus do not have PAMs. PAM recognition is also required for catalytic activity.</text>
</comment>
<dbReference type="Pfam" id="PF13395">
    <property type="entry name" value="HNH_4"/>
    <property type="match status" value="1"/>
</dbReference>
<dbReference type="InterPro" id="IPR036397">
    <property type="entry name" value="RNaseH_sf"/>
</dbReference>
<dbReference type="InterPro" id="IPR033114">
    <property type="entry name" value="HNH_CAS9"/>
</dbReference>
<evidence type="ECO:0000256" key="3">
    <source>
        <dbReference type="ARBA" id="ARBA00022722"/>
    </source>
</evidence>
<dbReference type="InterPro" id="IPR032240">
    <property type="entry name" value="Cas9_REC"/>
</dbReference>
<dbReference type="GeneID" id="98311732"/>
<dbReference type="GO" id="GO:0004519">
    <property type="term" value="F:endonuclease activity"/>
    <property type="evidence" value="ECO:0007669"/>
    <property type="project" value="UniProtKB-UniRule"/>
</dbReference>
<dbReference type="STRING" id="1423759.FC92_GL000539"/>
<dbReference type="GO" id="GO:0003677">
    <property type="term" value="F:DNA binding"/>
    <property type="evidence" value="ECO:0007669"/>
    <property type="project" value="UniProtKB-UniRule"/>
</dbReference>
<comment type="cofactor">
    <cofactor evidence="1">
        <name>Mg(2+)</name>
        <dbReference type="ChEBI" id="CHEBI:18420"/>
    </cofactor>
</comment>
<dbReference type="InterPro" id="IPR055228">
    <property type="entry name" value="Cas9_RuvC"/>
</dbReference>
<dbReference type="InterPro" id="IPR032239">
    <property type="entry name" value="Cas9-BH"/>
</dbReference>
<feature type="active site" description="Proton acceptor for HNH nuclease domain" evidence="13">
    <location>
        <position position="854"/>
    </location>
</feature>
<keyword evidence="8 13" id="KW-0694">RNA-binding</keyword>
<comment type="caution">
    <text evidence="13">Lacks conserved residue(s) required for the propagation of feature annotation.</text>
</comment>
<dbReference type="Pfam" id="PF16592">
    <property type="entry name" value="Cas9_REC"/>
    <property type="match status" value="1"/>
</dbReference>
<sequence length="1363" mass="158761">MENNRYNVGLDIGTSSIGFAVTDEQDELVQVKGKNYIGVRLFKEGQTASERRSFRTTRRRLKRRKWRLGLLEEIFAPYLAQGDPYFLARMKESNISPRDERKKYYGSLLFSDDTVFYDKYPTVYHLRHALMTEDRKFDIREIYLAVHHIIKYRGNFLINTLINEFSSKAVDFKKDADILNDLFEQFYISDINDSFQLNTADMNEISELLLDNSKTRLDRQRESLKKLAKKVDDISVAKKHQKIATEFSKAILGNKAKFDVILNVTTDSSNDWSFKLEDEDADEKIVVLLEELNTPQQEALNIIHQWYSQISLNGIVPDGKSISEAMISSYELHKEHLALLKQQINNTKDKKKAHGLHEAYNEYVHGNNNKKLNQADFYSKVKQNLESSLITDEILELINAENFMPKQRTSANGVIPHQLHQQELDRIIQNQAKYYPFLAETNPNEKRSKVAKYKLDELVAFRVPYYVGPLITATDQKKTSGKEFAWMVRKQPGRITPWNFDEKVNKMESANTFIRRMTTKDSYLIAEDVLPDESLLYQKFKVLNELNNLRADGRKLKVSVKQKVFKELFQQQKTITIVKLQNYLKAECSFLTTPEISGLSKPEHFVSSLATYIDLKKIFGEDIDNPARQNDFERMIEWATIFEDKNIYSEKLNEIKWLNDRQKKELKNKNYHGWGKLSAKLLKGLRDSDECSIIEHMWNTQQNFMQVQAEEDFAQRIQEENNQHLKGNTLEEVLADAYTSPQNKKAIRQVVKVIEDIQKAMGGIAPQKISIEFTRAPEEKPRRSVERQQQIEKIYKSVANEVENAGVKDELQRFSDRKQTLTDKYFLYFTQLGKDMYTGKSINIDQIGNYQIDHILPQAFIKDDSLDNRVLVSAAVNNGKSDNVPTKNDRYKVREHGQRLYDQGLISKRKFNNLITDPDSINKFTARGFVKRQLVETSQVIRLVAEFLYNKYQSKSEIIEVRAKMNSQLRKDFGLIKNRNVNDYHHALDAYLTTFIGNYLYRRYPKLRAYFTYGCFKKVDDSQLKYFNFLHDIEDDKKKIIKDNDTGEILWHRDEGIARFKRIYNFKYMLVTHEVLTRQGAMFKQTVYSAAVAGSKKLIPVKEDRPIDIYGGYTNNNDAFLAIVKVTKKKQYMVVGIPQRAVVKLNDAAKQGSKAYQKVLYNVIKPQFIKKKKDRKTGKITQKLENFEIVVSKTLYRQLIIDGDQKYMLGSSAYKYNAKQLVLSEYALEVLDRSIFEKKEYTTVDLDNVYDEILAQVDKYFSLYDKNKFRQKLHESRKIFTELPINNLFSGTKLLKSGKRETLNEILEGLHANATKKDLKSLKFSTPLGMIQYPSGIILSENAILCYQSPTGIFERRVTLKDL</sequence>
<keyword evidence="3 13" id="KW-0540">Nuclease</keyword>
<evidence type="ECO:0000256" key="5">
    <source>
        <dbReference type="ARBA" id="ARBA00022759"/>
    </source>
</evidence>
<dbReference type="HAMAP" id="MF_01480">
    <property type="entry name" value="Cas9"/>
    <property type="match status" value="1"/>
</dbReference>
<evidence type="ECO:0000256" key="9">
    <source>
        <dbReference type="ARBA" id="ARBA00023118"/>
    </source>
</evidence>
<dbReference type="InterPro" id="IPR032237">
    <property type="entry name" value="Cas9_PI"/>
</dbReference>
<keyword evidence="16" id="KW-1185">Reference proteome</keyword>
<dbReference type="EC" id="3.1.-.-" evidence="13"/>
<dbReference type="GO" id="GO:0051607">
    <property type="term" value="P:defense response to virus"/>
    <property type="evidence" value="ECO:0007669"/>
    <property type="project" value="UniProtKB-UniRule"/>
</dbReference>
<evidence type="ECO:0000256" key="4">
    <source>
        <dbReference type="ARBA" id="ARBA00022723"/>
    </source>
</evidence>
<evidence type="ECO:0000313" key="15">
    <source>
        <dbReference type="EMBL" id="KRL06599.1"/>
    </source>
</evidence>
<dbReference type="Pfam" id="PF16595">
    <property type="entry name" value="Cas9_PI"/>
    <property type="match status" value="1"/>
</dbReference>
<keyword evidence="4" id="KW-0479">Metal-binding</keyword>
<keyword evidence="11" id="KW-0464">Manganese</keyword>
<evidence type="ECO:0000256" key="6">
    <source>
        <dbReference type="ARBA" id="ARBA00022801"/>
    </source>
</evidence>
<feature type="domain" description="HNH Cas9-type" evidence="14">
    <location>
        <begin position="784"/>
        <end position="934"/>
    </location>
</feature>
<dbReference type="Pfam" id="PF22702">
    <property type="entry name" value="Cas9_RuvC"/>
    <property type="match status" value="1"/>
</dbReference>
<dbReference type="GO" id="GO:0043571">
    <property type="term" value="P:maintenance of CRISPR repeat elements"/>
    <property type="evidence" value="ECO:0007669"/>
    <property type="project" value="UniProtKB-UniRule"/>
</dbReference>
<comment type="similarity">
    <text evidence="2">Belongs to the CRISPR-associated protein Cas9 family. Subtype II-A subfamily.</text>
</comment>
<dbReference type="NCBIfam" id="TIGR01865">
    <property type="entry name" value="cas_Csn1"/>
    <property type="match status" value="1"/>
</dbReference>
<keyword evidence="6 13" id="KW-0378">Hydrolase</keyword>
<evidence type="ECO:0000256" key="8">
    <source>
        <dbReference type="ARBA" id="ARBA00022884"/>
    </source>
</evidence>
<keyword evidence="10 13" id="KW-0238">DNA-binding</keyword>
<keyword evidence="7" id="KW-0460">Magnesium</keyword>
<comment type="domain">
    <text evidence="13">Has 2 endonuclease domains. The discontinuous RuvC-like domain cleaves the target DNA noncomplementary to crRNA while the HNH nuclease domain cleaves the target DNA complementary to crRNA.</text>
</comment>
<keyword evidence="9 13" id="KW-0051">Antiviral defense</keyword>
<organism evidence="15 16">
    <name type="scientific">Liquorilactobacillus hordei DSM 19519</name>
    <dbReference type="NCBI Taxonomy" id="1423759"/>
    <lineage>
        <taxon>Bacteria</taxon>
        <taxon>Bacillati</taxon>
        <taxon>Bacillota</taxon>
        <taxon>Bacilli</taxon>
        <taxon>Lactobacillales</taxon>
        <taxon>Lactobacillaceae</taxon>
        <taxon>Liquorilactobacillus</taxon>
    </lineage>
</organism>
<evidence type="ECO:0000256" key="7">
    <source>
        <dbReference type="ARBA" id="ARBA00022842"/>
    </source>
</evidence>
<dbReference type="GO" id="GO:0016787">
    <property type="term" value="F:hydrolase activity"/>
    <property type="evidence" value="ECO:0007669"/>
    <property type="project" value="UniProtKB-KW"/>
</dbReference>
<feature type="active site" description="For RuvC-like nuclease domain" evidence="13">
    <location>
        <position position="11"/>
    </location>
</feature>
<dbReference type="EMBL" id="AZDX01000018">
    <property type="protein sequence ID" value="KRL06599.1"/>
    <property type="molecule type" value="Genomic_DNA"/>
</dbReference>
<evidence type="ECO:0000259" key="14">
    <source>
        <dbReference type="PROSITE" id="PS51749"/>
    </source>
</evidence>
<dbReference type="RefSeq" id="WP_057869662.1">
    <property type="nucleotide sequence ID" value="NZ_AZDX01000018.1"/>
</dbReference>
<reference evidence="15 16" key="1">
    <citation type="journal article" date="2015" name="Genome Announc.">
        <title>Expanding the biotechnology potential of lactobacilli through comparative genomics of 213 strains and associated genera.</title>
        <authorList>
            <person name="Sun Z."/>
            <person name="Harris H.M."/>
            <person name="McCann A."/>
            <person name="Guo C."/>
            <person name="Argimon S."/>
            <person name="Zhang W."/>
            <person name="Yang X."/>
            <person name="Jeffery I.B."/>
            <person name="Cooney J.C."/>
            <person name="Kagawa T.F."/>
            <person name="Liu W."/>
            <person name="Song Y."/>
            <person name="Salvetti E."/>
            <person name="Wrobel A."/>
            <person name="Rasinkangas P."/>
            <person name="Parkhill J."/>
            <person name="Rea M.C."/>
            <person name="O'Sullivan O."/>
            <person name="Ritari J."/>
            <person name="Douillard F.P."/>
            <person name="Paul Ross R."/>
            <person name="Yang R."/>
            <person name="Briner A.E."/>
            <person name="Felis G.E."/>
            <person name="de Vos W.M."/>
            <person name="Barrangou R."/>
            <person name="Klaenhammer T.R."/>
            <person name="Caufield P.W."/>
            <person name="Cui Y."/>
            <person name="Zhang H."/>
            <person name="O'Toole P.W."/>
        </authorList>
    </citation>
    <scope>NUCLEOTIDE SEQUENCE [LARGE SCALE GENOMIC DNA]</scope>
    <source>
        <strain evidence="15 16">DSM 19519</strain>
    </source>
</reference>
<evidence type="ECO:0000313" key="16">
    <source>
        <dbReference type="Proteomes" id="UP000051448"/>
    </source>
</evidence>
<gene>
    <name evidence="13" type="primary">cas9</name>
    <name evidence="15" type="ORF">FC92_GL000539</name>
</gene>
<proteinExistence type="inferred from homology"/>
<dbReference type="InterPro" id="IPR003615">
    <property type="entry name" value="HNH_nuc"/>
</dbReference>
<dbReference type="InterPro" id="IPR028629">
    <property type="entry name" value="Cas9"/>
</dbReference>
<keyword evidence="5 13" id="KW-0255">Endonuclease</keyword>
<accession>A0A0R1MEL8</accession>
<evidence type="ECO:0000256" key="13">
    <source>
        <dbReference type="HAMAP-Rule" id="MF_01480"/>
    </source>
</evidence>
<evidence type="ECO:0000256" key="11">
    <source>
        <dbReference type="ARBA" id="ARBA00023211"/>
    </source>
</evidence>
<comment type="caution">
    <text evidence="15">The sequence shown here is derived from an EMBL/GenBank/DDBJ whole genome shotgun (WGS) entry which is preliminary data.</text>
</comment>